<gene>
    <name evidence="1" type="ORF">V6N12_000632</name>
</gene>
<comment type="caution">
    <text evidence="1">The sequence shown here is derived from an EMBL/GenBank/DDBJ whole genome shotgun (WGS) entry which is preliminary data.</text>
</comment>
<reference evidence="1 2" key="1">
    <citation type="journal article" date="2024" name="G3 (Bethesda)">
        <title>Genome assembly of Hibiscus sabdariffa L. provides insights into metabolisms of medicinal natural products.</title>
        <authorList>
            <person name="Kim T."/>
        </authorList>
    </citation>
    <scope>NUCLEOTIDE SEQUENCE [LARGE SCALE GENOMIC DNA]</scope>
    <source>
        <strain evidence="1">TK-2024</strain>
        <tissue evidence="1">Old leaves</tissue>
    </source>
</reference>
<organism evidence="1 2">
    <name type="scientific">Hibiscus sabdariffa</name>
    <name type="common">roselle</name>
    <dbReference type="NCBI Taxonomy" id="183260"/>
    <lineage>
        <taxon>Eukaryota</taxon>
        <taxon>Viridiplantae</taxon>
        <taxon>Streptophyta</taxon>
        <taxon>Embryophyta</taxon>
        <taxon>Tracheophyta</taxon>
        <taxon>Spermatophyta</taxon>
        <taxon>Magnoliopsida</taxon>
        <taxon>eudicotyledons</taxon>
        <taxon>Gunneridae</taxon>
        <taxon>Pentapetalae</taxon>
        <taxon>rosids</taxon>
        <taxon>malvids</taxon>
        <taxon>Malvales</taxon>
        <taxon>Malvaceae</taxon>
        <taxon>Malvoideae</taxon>
        <taxon>Hibiscus</taxon>
    </lineage>
</organism>
<dbReference type="EMBL" id="JBBPBM010000150">
    <property type="protein sequence ID" value="KAK8503562.1"/>
    <property type="molecule type" value="Genomic_DNA"/>
</dbReference>
<dbReference type="Proteomes" id="UP001472677">
    <property type="component" value="Unassembled WGS sequence"/>
</dbReference>
<accession>A0ABR2B991</accession>
<sequence>MSTTTELAQNVTKMVDLLVTPMDQDHGKICESRHPRLRFHCWNSPSESPVFGIAHLREWEKGRLSKENGMLDGSGRS</sequence>
<protein>
    <submittedName>
        <fullName evidence="1">Uncharacterized protein</fullName>
    </submittedName>
</protein>
<evidence type="ECO:0000313" key="1">
    <source>
        <dbReference type="EMBL" id="KAK8503562.1"/>
    </source>
</evidence>
<proteinExistence type="predicted"/>
<keyword evidence="2" id="KW-1185">Reference proteome</keyword>
<evidence type="ECO:0000313" key="2">
    <source>
        <dbReference type="Proteomes" id="UP001472677"/>
    </source>
</evidence>
<name>A0ABR2B991_9ROSI</name>